<dbReference type="Ensembl" id="ENSHHUT00000066469.1">
    <property type="protein sequence ID" value="ENSHHUP00000064295.1"/>
    <property type="gene ID" value="ENSHHUG00000037949.1"/>
</dbReference>
<reference evidence="3" key="1">
    <citation type="submission" date="2018-06" db="EMBL/GenBank/DDBJ databases">
        <title>Genome assembly of Danube salmon.</title>
        <authorList>
            <person name="Macqueen D.J."/>
            <person name="Gundappa M.K."/>
        </authorList>
    </citation>
    <scope>NUCLEOTIDE SEQUENCE [LARGE SCALE GENOMIC DNA]</scope>
</reference>
<feature type="compositionally biased region" description="Basic and acidic residues" evidence="1">
    <location>
        <begin position="156"/>
        <end position="167"/>
    </location>
</feature>
<protein>
    <submittedName>
        <fullName evidence="2">Uncharacterized protein</fullName>
    </submittedName>
</protein>
<feature type="compositionally biased region" description="Polar residues" evidence="1">
    <location>
        <begin position="307"/>
        <end position="316"/>
    </location>
</feature>
<sequence>MDNQHSDRPVSASKSQSQSQCVDTRYLLSQSPSQSNTPVMRRDRLKNSDRPRALSASSLAASVGLPCPFSPPGTSPTTSLDWQANERLSQANLDTIAFPTLRQTATPRTMSPEAQVHPEVRRSPTEHLQQAMAQGQNQGLQTRTRQGSSYTSTSEETLKDFPREKEGPCPQASAITPKTNPPPVLPKASTPPPPSKTSHRPHILLSLRISESTLQETSPLQVAPPLALPTISLQDYDEVFLQEPAPPSPPPPPLPIRETDITEDFPPPPPPLLPPSSPPDREEEEELRENHHGPELQHLNSGEFPSLPSSYRQTVPPSIPLSVSPRPSLTPEPQPETPTTPSSSLPEPQQGPSGEESLGLEYHLSARRERSAGELRVEALARQLVSRGDKTLSPILDSWAEGGRTMDLMEEIFPAGGGRLPWQRRRSSTCLEDRRQDGVCSIGPNLLQRTEGGGEVDTDLDEDETDLNQKKV</sequence>
<evidence type="ECO:0000313" key="2">
    <source>
        <dbReference type="Ensembl" id="ENSHHUP00000064295.1"/>
    </source>
</evidence>
<organism evidence="2 3">
    <name type="scientific">Hucho hucho</name>
    <name type="common">huchen</name>
    <dbReference type="NCBI Taxonomy" id="62062"/>
    <lineage>
        <taxon>Eukaryota</taxon>
        <taxon>Metazoa</taxon>
        <taxon>Chordata</taxon>
        <taxon>Craniata</taxon>
        <taxon>Vertebrata</taxon>
        <taxon>Euteleostomi</taxon>
        <taxon>Actinopterygii</taxon>
        <taxon>Neopterygii</taxon>
        <taxon>Teleostei</taxon>
        <taxon>Protacanthopterygii</taxon>
        <taxon>Salmoniformes</taxon>
        <taxon>Salmonidae</taxon>
        <taxon>Salmoninae</taxon>
        <taxon>Hucho</taxon>
    </lineage>
</organism>
<evidence type="ECO:0000256" key="1">
    <source>
        <dbReference type="SAM" id="MobiDB-lite"/>
    </source>
</evidence>
<feature type="compositionally biased region" description="Polar residues" evidence="1">
    <location>
        <begin position="126"/>
        <end position="155"/>
    </location>
</feature>
<feature type="region of interest" description="Disordered" evidence="1">
    <location>
        <begin position="124"/>
        <end position="200"/>
    </location>
</feature>
<feature type="compositionally biased region" description="Low complexity" evidence="1">
    <location>
        <begin position="53"/>
        <end position="62"/>
    </location>
</feature>
<proteinExistence type="predicted"/>
<evidence type="ECO:0000313" key="3">
    <source>
        <dbReference type="Proteomes" id="UP000314982"/>
    </source>
</evidence>
<feature type="compositionally biased region" description="Pro residues" evidence="1">
    <location>
        <begin position="328"/>
        <end position="338"/>
    </location>
</feature>
<name>A0A4W5PRM6_9TELE</name>
<reference evidence="2" key="3">
    <citation type="submission" date="2025-09" db="UniProtKB">
        <authorList>
            <consortium name="Ensembl"/>
        </authorList>
    </citation>
    <scope>IDENTIFICATION</scope>
</reference>
<feature type="compositionally biased region" description="Acidic residues" evidence="1">
    <location>
        <begin position="454"/>
        <end position="466"/>
    </location>
</feature>
<feature type="region of interest" description="Disordered" evidence="1">
    <location>
        <begin position="1"/>
        <end position="80"/>
    </location>
</feature>
<feature type="compositionally biased region" description="Pro residues" evidence="1">
    <location>
        <begin position="244"/>
        <end position="255"/>
    </location>
</feature>
<keyword evidence="3" id="KW-1185">Reference proteome</keyword>
<dbReference type="STRING" id="62062.ENSHHUP00000064295"/>
<reference evidence="2" key="2">
    <citation type="submission" date="2025-08" db="UniProtKB">
        <authorList>
            <consortium name="Ensembl"/>
        </authorList>
    </citation>
    <scope>IDENTIFICATION</scope>
</reference>
<accession>A0A4W5PRM6</accession>
<feature type="compositionally biased region" description="Pro residues" evidence="1">
    <location>
        <begin position="179"/>
        <end position="195"/>
    </location>
</feature>
<dbReference type="Proteomes" id="UP000314982">
    <property type="component" value="Unassembled WGS sequence"/>
</dbReference>
<dbReference type="AlphaFoldDB" id="A0A4W5PRM6"/>
<feature type="compositionally biased region" description="Low complexity" evidence="1">
    <location>
        <begin position="339"/>
        <end position="350"/>
    </location>
</feature>
<feature type="compositionally biased region" description="Pro residues" evidence="1">
    <location>
        <begin position="265"/>
        <end position="278"/>
    </location>
</feature>
<feature type="region of interest" description="Disordered" evidence="1">
    <location>
        <begin position="241"/>
        <end position="372"/>
    </location>
</feature>
<feature type="compositionally biased region" description="Polar residues" evidence="1">
    <location>
        <begin position="12"/>
        <end position="38"/>
    </location>
</feature>
<feature type="compositionally biased region" description="Basic and acidic residues" evidence="1">
    <location>
        <begin position="40"/>
        <end position="52"/>
    </location>
</feature>
<feature type="region of interest" description="Disordered" evidence="1">
    <location>
        <begin position="442"/>
        <end position="472"/>
    </location>
</feature>